<dbReference type="RefSeq" id="WP_147924078.1">
    <property type="nucleotide sequence ID" value="NZ_VRTY01000148.1"/>
</dbReference>
<evidence type="ECO:0000256" key="7">
    <source>
        <dbReference type="ARBA" id="ARBA00022695"/>
    </source>
</evidence>
<evidence type="ECO:0000256" key="11">
    <source>
        <dbReference type="ARBA" id="ARBA00048366"/>
    </source>
</evidence>
<evidence type="ECO:0000256" key="10">
    <source>
        <dbReference type="ARBA" id="ARBA00029774"/>
    </source>
</evidence>
<dbReference type="AlphaFoldDB" id="A0A5C8IQ44"/>
<keyword evidence="6" id="KW-0819">tRNA processing</keyword>
<protein>
    <recommendedName>
        <fullName evidence="10">L-threonylcarbamoyladenylate synthase</fullName>
        <ecNumber evidence="3">2.7.7.87</ecNumber>
    </recommendedName>
    <alternativeName>
        <fullName evidence="10">L-threonylcarbamoyladenylate synthase</fullName>
    </alternativeName>
</protein>
<comment type="similarity">
    <text evidence="2">Belongs to the SUA5 family.</text>
</comment>
<dbReference type="PROSITE" id="PS51163">
    <property type="entry name" value="YRDC"/>
    <property type="match status" value="1"/>
</dbReference>
<keyword evidence="14" id="KW-1185">Reference proteome</keyword>
<keyword evidence="8" id="KW-0547">Nucleotide-binding</keyword>
<dbReference type="GO" id="GO:0005737">
    <property type="term" value="C:cytoplasm"/>
    <property type="evidence" value="ECO:0007669"/>
    <property type="project" value="UniProtKB-SubCell"/>
</dbReference>
<dbReference type="Gene3D" id="3.90.870.10">
    <property type="entry name" value="DHBP synthase"/>
    <property type="match status" value="1"/>
</dbReference>
<gene>
    <name evidence="13" type="ORF">FVR03_22740</name>
</gene>
<keyword evidence="9" id="KW-0067">ATP-binding</keyword>
<keyword evidence="5" id="KW-0808">Transferase</keyword>
<accession>A0A5C8IQ44</accession>
<keyword evidence="7" id="KW-0548">Nucleotidyltransferase</keyword>
<dbReference type="Proteomes" id="UP000321926">
    <property type="component" value="Unassembled WGS sequence"/>
</dbReference>
<dbReference type="GO" id="GO:0003725">
    <property type="term" value="F:double-stranded RNA binding"/>
    <property type="evidence" value="ECO:0007669"/>
    <property type="project" value="InterPro"/>
</dbReference>
<evidence type="ECO:0000313" key="13">
    <source>
        <dbReference type="EMBL" id="TXK23337.1"/>
    </source>
</evidence>
<evidence type="ECO:0000256" key="4">
    <source>
        <dbReference type="ARBA" id="ARBA00022490"/>
    </source>
</evidence>
<dbReference type="NCBIfam" id="TIGR00057">
    <property type="entry name" value="L-threonylcarbamoyladenylate synthase"/>
    <property type="match status" value="1"/>
</dbReference>
<dbReference type="EC" id="2.7.7.87" evidence="3"/>
<proteinExistence type="inferred from homology"/>
<evidence type="ECO:0000256" key="1">
    <source>
        <dbReference type="ARBA" id="ARBA00004496"/>
    </source>
</evidence>
<dbReference type="OrthoDB" id="9814580at2"/>
<comment type="catalytic activity">
    <reaction evidence="11">
        <text>L-threonine + hydrogencarbonate + ATP = L-threonylcarbamoyladenylate + diphosphate + H2O</text>
        <dbReference type="Rhea" id="RHEA:36407"/>
        <dbReference type="ChEBI" id="CHEBI:15377"/>
        <dbReference type="ChEBI" id="CHEBI:17544"/>
        <dbReference type="ChEBI" id="CHEBI:30616"/>
        <dbReference type="ChEBI" id="CHEBI:33019"/>
        <dbReference type="ChEBI" id="CHEBI:57926"/>
        <dbReference type="ChEBI" id="CHEBI:73682"/>
        <dbReference type="EC" id="2.7.7.87"/>
    </reaction>
</comment>
<dbReference type="PANTHER" id="PTHR17490:SF16">
    <property type="entry name" value="THREONYLCARBAMOYL-AMP SYNTHASE"/>
    <property type="match status" value="1"/>
</dbReference>
<dbReference type="GO" id="GO:0005524">
    <property type="term" value="F:ATP binding"/>
    <property type="evidence" value="ECO:0007669"/>
    <property type="project" value="UniProtKB-KW"/>
</dbReference>
<dbReference type="GO" id="GO:0061710">
    <property type="term" value="F:L-threonylcarbamoyladenylate synthase"/>
    <property type="evidence" value="ECO:0007669"/>
    <property type="project" value="UniProtKB-EC"/>
</dbReference>
<sequence>MNQLLKEVQLTEDELLLGNIVLYPTDTVWGIGCDALNPDAIKNIYKLKAREETKAMIVLMANIDMLERYVQEVPDNFEELLQKQERPTTFVFQNAKNFPAELLSADGSIAVRIPQDDFCHRLLMQFRRPVVSTSANRSGEPTPQTFADISDEIKEKVDFVVRIRQDEAAPAKPSRILRVEADGTTKVLRD</sequence>
<feature type="domain" description="YrdC-like" evidence="12">
    <location>
        <begin position="5"/>
        <end position="190"/>
    </location>
</feature>
<dbReference type="InterPro" id="IPR006070">
    <property type="entry name" value="Sua5-like_dom"/>
</dbReference>
<dbReference type="PANTHER" id="PTHR17490">
    <property type="entry name" value="SUA5"/>
    <property type="match status" value="1"/>
</dbReference>
<evidence type="ECO:0000259" key="12">
    <source>
        <dbReference type="PROSITE" id="PS51163"/>
    </source>
</evidence>
<evidence type="ECO:0000256" key="3">
    <source>
        <dbReference type="ARBA" id="ARBA00012584"/>
    </source>
</evidence>
<evidence type="ECO:0000256" key="2">
    <source>
        <dbReference type="ARBA" id="ARBA00007663"/>
    </source>
</evidence>
<keyword evidence="4" id="KW-0963">Cytoplasm</keyword>
<dbReference type="Pfam" id="PF01300">
    <property type="entry name" value="Sua5_yciO_yrdC"/>
    <property type="match status" value="1"/>
</dbReference>
<reference evidence="13 14" key="1">
    <citation type="submission" date="2019-08" db="EMBL/GenBank/DDBJ databases">
        <authorList>
            <person name="Shi S."/>
        </authorList>
    </citation>
    <scope>NUCLEOTIDE SEQUENCE [LARGE SCALE GENOMIC DNA]</scope>
    <source>
        <strain evidence="13 14">GY10130</strain>
    </source>
</reference>
<dbReference type="InterPro" id="IPR017945">
    <property type="entry name" value="DHBP_synth_RibB-like_a/b_dom"/>
</dbReference>
<evidence type="ECO:0000313" key="14">
    <source>
        <dbReference type="Proteomes" id="UP000321926"/>
    </source>
</evidence>
<dbReference type="GO" id="GO:0008033">
    <property type="term" value="P:tRNA processing"/>
    <property type="evidence" value="ECO:0007669"/>
    <property type="project" value="UniProtKB-KW"/>
</dbReference>
<comment type="subcellular location">
    <subcellularLocation>
        <location evidence="1">Cytoplasm</location>
    </subcellularLocation>
</comment>
<evidence type="ECO:0000256" key="8">
    <source>
        <dbReference type="ARBA" id="ARBA00022741"/>
    </source>
</evidence>
<evidence type="ECO:0000256" key="5">
    <source>
        <dbReference type="ARBA" id="ARBA00022679"/>
    </source>
</evidence>
<dbReference type="GO" id="GO:0000049">
    <property type="term" value="F:tRNA binding"/>
    <property type="evidence" value="ECO:0007669"/>
    <property type="project" value="TreeGrafter"/>
</dbReference>
<name>A0A5C8IQ44_9BACT</name>
<dbReference type="EMBL" id="VRTY01000148">
    <property type="protein sequence ID" value="TXK23337.1"/>
    <property type="molecule type" value="Genomic_DNA"/>
</dbReference>
<evidence type="ECO:0000256" key="6">
    <source>
        <dbReference type="ARBA" id="ARBA00022694"/>
    </source>
</evidence>
<organism evidence="13 14">
    <name type="scientific">Pontibacter qinzhouensis</name>
    <dbReference type="NCBI Taxonomy" id="2603253"/>
    <lineage>
        <taxon>Bacteria</taxon>
        <taxon>Pseudomonadati</taxon>
        <taxon>Bacteroidota</taxon>
        <taxon>Cytophagia</taxon>
        <taxon>Cytophagales</taxon>
        <taxon>Hymenobacteraceae</taxon>
        <taxon>Pontibacter</taxon>
    </lineage>
</organism>
<dbReference type="InterPro" id="IPR050156">
    <property type="entry name" value="TC-AMP_synthase_SUA5"/>
</dbReference>
<dbReference type="SUPFAM" id="SSF55821">
    <property type="entry name" value="YrdC/RibB"/>
    <property type="match status" value="1"/>
</dbReference>
<comment type="caution">
    <text evidence="13">The sequence shown here is derived from an EMBL/GenBank/DDBJ whole genome shotgun (WGS) entry which is preliminary data.</text>
</comment>
<evidence type="ECO:0000256" key="9">
    <source>
        <dbReference type="ARBA" id="ARBA00022840"/>
    </source>
</evidence>
<dbReference type="GO" id="GO:0006450">
    <property type="term" value="P:regulation of translational fidelity"/>
    <property type="evidence" value="ECO:0007669"/>
    <property type="project" value="TreeGrafter"/>
</dbReference>